<sequence length="797" mass="87436">MQLIKRVIQLAKDRALIKFSALASTMVVDAEAAMLEEMSNVSAGGDQRGVRAALQILRLEQTGLVASTDARFRESVERGMRTMYTDLRQGLGQLSANALSLIDDETVNRQLEVGHLVQRLRDACDENLGRLNIMIAQLHGDADVHERENPFRPYLIARALYESLKERVQDEEICKLLFARLSDSLAAHLSDYYAAICAVFDANGIQARLLARPTKLKRHQRDQLAQQLAAMNSPSGMGNTFAGAATLPVADFNPRVLPALQRMFESMGGGERGINQTDAGAMTSQQAQLAQSEEFQKFVWGLFNQASAEMAPDVAADVTGHAAGQPWRAPVSTEVLETIERYQRQAADAEIGTESAAGERNQLFSLGEKLTLPQQAQGQQMAINVVAVLFEFILDDEQIPAVVRARIARLQIPFLKAAMLEPQLLQQADHPARQLLNRIASAAVGLAPESAMAQRLDSKIAHLVKRILQDFADNTAIFSECLEELEQFLADQLANADADSVRSIQAAEDAEKFSAVLRNTAASLRDIVAPMEVDQRLKDFIEQIWARVLVRAAAQDAGGGSAAIGQQYREVLPELVWSAQEKTTPEDRNALMRLLPGLVKRLRIGMLMVHMPEAECNAALDRLVPVHTQVLRQGLADDSPRKWPSLDDLRKEFTRLVTSDDSATWILTEPLQVEQDVLESALADRGVAADVELSRPSIYAAKPSAELLSQLRVGCCVECQAGDTSVPARLIWVSRHHALFIFKLEQQSKPLVYSAASLLQALQSGRIGLVEYAPAFDRAVDALMQGAEALQARPAGG</sequence>
<dbReference type="Proteomes" id="UP000266327">
    <property type="component" value="Unassembled WGS sequence"/>
</dbReference>
<evidence type="ECO:0000313" key="1">
    <source>
        <dbReference type="EMBL" id="RJG00922.1"/>
    </source>
</evidence>
<dbReference type="RefSeq" id="WP_119784375.1">
    <property type="nucleotide sequence ID" value="NZ_QYUQ01000002.1"/>
</dbReference>
<dbReference type="Pfam" id="PF07793">
    <property type="entry name" value="DUF1631"/>
    <property type="match status" value="1"/>
</dbReference>
<dbReference type="InterPro" id="IPR012434">
    <property type="entry name" value="DUF1631"/>
</dbReference>
<proteinExistence type="predicted"/>
<evidence type="ECO:0000313" key="2">
    <source>
        <dbReference type="Proteomes" id="UP000266327"/>
    </source>
</evidence>
<organism evidence="1 2">
    <name type="scientific">Noviherbaspirillum sedimenti</name>
    <dbReference type="NCBI Taxonomy" id="2320865"/>
    <lineage>
        <taxon>Bacteria</taxon>
        <taxon>Pseudomonadati</taxon>
        <taxon>Pseudomonadota</taxon>
        <taxon>Betaproteobacteria</taxon>
        <taxon>Burkholderiales</taxon>
        <taxon>Oxalobacteraceae</taxon>
        <taxon>Noviherbaspirillum</taxon>
    </lineage>
</organism>
<keyword evidence="2" id="KW-1185">Reference proteome</keyword>
<protein>
    <submittedName>
        <fullName evidence="1">DUF1631 family protein</fullName>
    </submittedName>
</protein>
<dbReference type="AlphaFoldDB" id="A0A3A3G353"/>
<dbReference type="EMBL" id="QYUQ01000002">
    <property type="protein sequence ID" value="RJG00922.1"/>
    <property type="molecule type" value="Genomic_DNA"/>
</dbReference>
<comment type="caution">
    <text evidence="1">The sequence shown here is derived from an EMBL/GenBank/DDBJ whole genome shotgun (WGS) entry which is preliminary data.</text>
</comment>
<gene>
    <name evidence="1" type="ORF">D3878_04405</name>
</gene>
<accession>A0A3A3G353</accession>
<dbReference type="OrthoDB" id="8571923at2"/>
<reference evidence="2" key="1">
    <citation type="submission" date="2018-09" db="EMBL/GenBank/DDBJ databases">
        <authorList>
            <person name="Zhu H."/>
        </authorList>
    </citation>
    <scope>NUCLEOTIDE SEQUENCE [LARGE SCALE GENOMIC DNA]</scope>
    <source>
        <strain evidence="2">K1S02-23</strain>
    </source>
</reference>
<name>A0A3A3G353_9BURK</name>